<evidence type="ECO:0000313" key="3">
    <source>
        <dbReference type="Proteomes" id="UP000275846"/>
    </source>
</evidence>
<keyword evidence="3" id="KW-1185">Reference proteome</keyword>
<feature type="region of interest" description="Disordered" evidence="1">
    <location>
        <begin position="90"/>
        <end position="113"/>
    </location>
</feature>
<reference evidence="4" key="1">
    <citation type="submission" date="2016-06" db="UniProtKB">
        <authorList>
            <consortium name="WormBaseParasite"/>
        </authorList>
    </citation>
    <scope>IDENTIFICATION</scope>
</reference>
<name>A0A183S935_SCHSO</name>
<protein>
    <submittedName>
        <fullName evidence="4">Reverse transcriptase</fullName>
    </submittedName>
</protein>
<evidence type="ECO:0000313" key="2">
    <source>
        <dbReference type="EMBL" id="VDL86134.1"/>
    </source>
</evidence>
<proteinExistence type="predicted"/>
<reference evidence="2 3" key="2">
    <citation type="submission" date="2018-11" db="EMBL/GenBank/DDBJ databases">
        <authorList>
            <consortium name="Pathogen Informatics"/>
        </authorList>
    </citation>
    <scope>NUCLEOTIDE SEQUENCE [LARGE SCALE GENOMIC DNA]</scope>
    <source>
        <strain evidence="2 3">NST_G2</strain>
    </source>
</reference>
<dbReference type="WBParaSite" id="SSLN_0000076601-mRNA-1">
    <property type="protein sequence ID" value="SSLN_0000076601-mRNA-1"/>
    <property type="gene ID" value="SSLN_0000076601"/>
</dbReference>
<dbReference type="Proteomes" id="UP000275846">
    <property type="component" value="Unassembled WGS sequence"/>
</dbReference>
<sequence length="113" mass="12665">MLIGIWESRPRPLKPSQHFAKVVKSAMSILYLIKRAFAAFTTDCFAQVFGTIVRPQLESAIQACRPWAAKDTNILEKVQRQATKLVLGHGSQPYETRLPNLNHFPGSTSSPKE</sequence>
<evidence type="ECO:0000256" key="1">
    <source>
        <dbReference type="SAM" id="MobiDB-lite"/>
    </source>
</evidence>
<accession>A0A183S935</accession>
<evidence type="ECO:0000313" key="4">
    <source>
        <dbReference type="WBParaSite" id="SSLN_0000076601-mRNA-1"/>
    </source>
</evidence>
<dbReference type="AlphaFoldDB" id="A0A183S935"/>
<dbReference type="EMBL" id="UYSU01000699">
    <property type="protein sequence ID" value="VDL86134.1"/>
    <property type="molecule type" value="Genomic_DNA"/>
</dbReference>
<gene>
    <name evidence="2" type="ORF">SSLN_LOCUS733</name>
</gene>
<organism evidence="4">
    <name type="scientific">Schistocephalus solidus</name>
    <name type="common">Tapeworm</name>
    <dbReference type="NCBI Taxonomy" id="70667"/>
    <lineage>
        <taxon>Eukaryota</taxon>
        <taxon>Metazoa</taxon>
        <taxon>Spiralia</taxon>
        <taxon>Lophotrochozoa</taxon>
        <taxon>Platyhelminthes</taxon>
        <taxon>Cestoda</taxon>
        <taxon>Eucestoda</taxon>
        <taxon>Diphyllobothriidea</taxon>
        <taxon>Diphyllobothriidae</taxon>
        <taxon>Schistocephalus</taxon>
    </lineage>
</organism>
<dbReference type="OrthoDB" id="10063886at2759"/>